<dbReference type="AlphaFoldDB" id="A0A6A3KLD4"/>
<sequence length="207" mass="24369">MAKAHNDVSVNVPPLKSNRRWTKWEEFEEDFASYLKENWLIYRKRSNVKTKTNNTSLTAGKYAYVTFPVSEKKFAYVYRQYYCTHGCFDGPKGKGARVQTSYRFTGCQARIFALVDRDDKGNMFIKTRNEVFEHNHRISEDIYKTLMRGISVCEMLVANQQAQTIRECLAFFKRVVGKAITESITIDKDFTEWRVLEQLLPDTKIRW</sequence>
<name>A0A6A3KLD4_9STRA</name>
<feature type="domain" description="ZSWIM1/3 RNaseH-like" evidence="1">
    <location>
        <begin position="145"/>
        <end position="205"/>
    </location>
</feature>
<accession>A0A6A3KLD4</accession>
<reference evidence="2 3" key="1">
    <citation type="submission" date="2018-09" db="EMBL/GenBank/DDBJ databases">
        <title>Genomic investigation of the strawberry pathogen Phytophthora fragariae indicates pathogenicity is determined by transcriptional variation in three key races.</title>
        <authorList>
            <person name="Adams T.M."/>
            <person name="Armitage A.D."/>
            <person name="Sobczyk M.K."/>
            <person name="Bates H.J."/>
            <person name="Dunwell J.M."/>
            <person name="Nellist C.F."/>
            <person name="Harrison R.J."/>
        </authorList>
    </citation>
    <scope>NUCLEOTIDE SEQUENCE [LARGE SCALE GENOMIC DNA]</scope>
    <source>
        <strain evidence="2 3">SCRP249</strain>
    </source>
</reference>
<protein>
    <recommendedName>
        <fullName evidence="1">ZSWIM1/3 RNaseH-like domain-containing protein</fullName>
    </recommendedName>
</protein>
<comment type="caution">
    <text evidence="2">The sequence shown here is derived from an EMBL/GenBank/DDBJ whole genome shotgun (WGS) entry which is preliminary data.</text>
</comment>
<organism evidence="2 3">
    <name type="scientific">Phytophthora rubi</name>
    <dbReference type="NCBI Taxonomy" id="129364"/>
    <lineage>
        <taxon>Eukaryota</taxon>
        <taxon>Sar</taxon>
        <taxon>Stramenopiles</taxon>
        <taxon>Oomycota</taxon>
        <taxon>Peronosporomycetes</taxon>
        <taxon>Peronosporales</taxon>
        <taxon>Peronosporaceae</taxon>
        <taxon>Phytophthora</taxon>
    </lineage>
</organism>
<dbReference type="InterPro" id="IPR048324">
    <property type="entry name" value="ZSWIM1-3_RNaseH-like"/>
</dbReference>
<gene>
    <name evidence="2" type="ORF">PR001_g16900</name>
</gene>
<dbReference type="Proteomes" id="UP000429607">
    <property type="component" value="Unassembled WGS sequence"/>
</dbReference>
<evidence type="ECO:0000259" key="1">
    <source>
        <dbReference type="Pfam" id="PF21056"/>
    </source>
</evidence>
<evidence type="ECO:0000313" key="2">
    <source>
        <dbReference type="EMBL" id="KAE9007692.1"/>
    </source>
</evidence>
<proteinExistence type="predicted"/>
<dbReference type="EMBL" id="QXFV01001365">
    <property type="protein sequence ID" value="KAE9007692.1"/>
    <property type="molecule type" value="Genomic_DNA"/>
</dbReference>
<dbReference type="Pfam" id="PF21056">
    <property type="entry name" value="ZSWIM1-3_RNaseH-like"/>
    <property type="match status" value="1"/>
</dbReference>
<evidence type="ECO:0000313" key="3">
    <source>
        <dbReference type="Proteomes" id="UP000429607"/>
    </source>
</evidence>